<keyword evidence="1" id="KW-0560">Oxidoreductase</keyword>
<dbReference type="Pfam" id="PF00248">
    <property type="entry name" value="Aldo_ket_red"/>
    <property type="match status" value="1"/>
</dbReference>
<name>A0AAW1QQD3_9CHLO</name>
<evidence type="ECO:0000256" key="4">
    <source>
        <dbReference type="PIRSR" id="PIRSR000097-3"/>
    </source>
</evidence>
<gene>
    <name evidence="6" type="ORF">WJX72_005155</name>
</gene>
<dbReference type="PIRSF" id="PIRSF000097">
    <property type="entry name" value="AKR"/>
    <property type="match status" value="1"/>
</dbReference>
<sequence length="291" mass="32660">MATYKLARGASIPALAYGTGTYWYKRDKNAKLNRGLVDSIKLALTIGYRHIDTAEAYGTEEEVGVALKEFLEESDLQRNDIFVTTKVFETLPDVEKAINTSLRKLQLSYVDLYLIHAPFFKEGTELPKVWRQLEGLVQDGRAKAIGVSNFRVSDLEQLLAVAQIKPVANQVEFNPYLQQPEATAFNRHNGLLIESYSPLTSLVSKPGGPVDAVVDELAAQYGKSPAEVLLRWNLQKGNVIVTTSSKPERLREFLTTSEWRLTDAEVAQIDAAGQKLHFRKFWAKHFGESEE</sequence>
<evidence type="ECO:0000256" key="3">
    <source>
        <dbReference type="PIRSR" id="PIRSR000097-2"/>
    </source>
</evidence>
<dbReference type="InterPro" id="IPR020471">
    <property type="entry name" value="AKR"/>
</dbReference>
<dbReference type="GO" id="GO:0016652">
    <property type="term" value="F:oxidoreductase activity, acting on NAD(P)H as acceptor"/>
    <property type="evidence" value="ECO:0007669"/>
    <property type="project" value="InterPro"/>
</dbReference>
<feature type="binding site" evidence="3">
    <location>
        <position position="116"/>
    </location>
    <ligand>
        <name>substrate</name>
    </ligand>
</feature>
<feature type="site" description="Lowers pKa of active site Tyr" evidence="4">
    <location>
        <position position="86"/>
    </location>
</feature>
<dbReference type="PANTHER" id="PTHR11732">
    <property type="entry name" value="ALDO/KETO REDUCTASE"/>
    <property type="match status" value="1"/>
</dbReference>
<protein>
    <recommendedName>
        <fullName evidence="5">NADP-dependent oxidoreductase domain-containing protein</fullName>
    </recommendedName>
</protein>
<dbReference type="SUPFAM" id="SSF51430">
    <property type="entry name" value="NAD(P)-linked oxidoreductase"/>
    <property type="match status" value="1"/>
</dbReference>
<dbReference type="Gene3D" id="3.20.20.100">
    <property type="entry name" value="NADP-dependent oxidoreductase domain"/>
    <property type="match status" value="1"/>
</dbReference>
<keyword evidence="7" id="KW-1185">Reference proteome</keyword>
<dbReference type="AlphaFoldDB" id="A0AAW1QQD3"/>
<dbReference type="Proteomes" id="UP001489004">
    <property type="component" value="Unassembled WGS sequence"/>
</dbReference>
<dbReference type="GO" id="GO:0016616">
    <property type="term" value="F:oxidoreductase activity, acting on the CH-OH group of donors, NAD or NADP as acceptor"/>
    <property type="evidence" value="ECO:0007669"/>
    <property type="project" value="UniProtKB-ARBA"/>
</dbReference>
<accession>A0AAW1QQD3</accession>
<dbReference type="PROSITE" id="PS00062">
    <property type="entry name" value="ALDOKETO_REDUCTASE_2"/>
    <property type="match status" value="1"/>
</dbReference>
<dbReference type="FunFam" id="3.20.20.100:FF:000002">
    <property type="entry name" value="2,5-diketo-D-gluconic acid reductase A"/>
    <property type="match status" value="1"/>
</dbReference>
<dbReference type="PRINTS" id="PR00069">
    <property type="entry name" value="ALDKETRDTASE"/>
</dbReference>
<feature type="active site" description="Proton donor" evidence="2">
    <location>
        <position position="57"/>
    </location>
</feature>
<dbReference type="CDD" id="cd19120">
    <property type="entry name" value="AKR_AKR3C2-3"/>
    <property type="match status" value="1"/>
</dbReference>
<dbReference type="InterPro" id="IPR036812">
    <property type="entry name" value="NAD(P)_OxRdtase_dom_sf"/>
</dbReference>
<evidence type="ECO:0000313" key="7">
    <source>
        <dbReference type="Proteomes" id="UP001489004"/>
    </source>
</evidence>
<evidence type="ECO:0000256" key="1">
    <source>
        <dbReference type="ARBA" id="ARBA00023002"/>
    </source>
</evidence>
<reference evidence="6 7" key="1">
    <citation type="journal article" date="2024" name="Nat. Commun.">
        <title>Phylogenomics reveals the evolutionary origins of lichenization in chlorophyte algae.</title>
        <authorList>
            <person name="Puginier C."/>
            <person name="Libourel C."/>
            <person name="Otte J."/>
            <person name="Skaloud P."/>
            <person name="Haon M."/>
            <person name="Grisel S."/>
            <person name="Petersen M."/>
            <person name="Berrin J.G."/>
            <person name="Delaux P.M."/>
            <person name="Dal Grande F."/>
            <person name="Keller J."/>
        </authorList>
    </citation>
    <scope>NUCLEOTIDE SEQUENCE [LARGE SCALE GENOMIC DNA]</scope>
    <source>
        <strain evidence="6 7">SAG 2043</strain>
    </source>
</reference>
<dbReference type="EMBL" id="JALJOR010000002">
    <property type="protein sequence ID" value="KAK9823751.1"/>
    <property type="molecule type" value="Genomic_DNA"/>
</dbReference>
<proteinExistence type="predicted"/>
<organism evidence="6 7">
    <name type="scientific">[Myrmecia] bisecta</name>
    <dbReference type="NCBI Taxonomy" id="41462"/>
    <lineage>
        <taxon>Eukaryota</taxon>
        <taxon>Viridiplantae</taxon>
        <taxon>Chlorophyta</taxon>
        <taxon>core chlorophytes</taxon>
        <taxon>Trebouxiophyceae</taxon>
        <taxon>Trebouxiales</taxon>
        <taxon>Trebouxiaceae</taxon>
        <taxon>Myrmecia</taxon>
    </lineage>
</organism>
<evidence type="ECO:0000313" key="6">
    <source>
        <dbReference type="EMBL" id="KAK9823751.1"/>
    </source>
</evidence>
<dbReference type="InterPro" id="IPR023210">
    <property type="entry name" value="NADP_OxRdtase_dom"/>
</dbReference>
<evidence type="ECO:0000256" key="2">
    <source>
        <dbReference type="PIRSR" id="PIRSR000097-1"/>
    </source>
</evidence>
<feature type="domain" description="NADP-dependent oxidoreductase" evidence="5">
    <location>
        <begin position="20"/>
        <end position="272"/>
    </location>
</feature>
<evidence type="ECO:0000259" key="5">
    <source>
        <dbReference type="Pfam" id="PF00248"/>
    </source>
</evidence>
<dbReference type="PROSITE" id="PS00798">
    <property type="entry name" value="ALDOKETO_REDUCTASE_1"/>
    <property type="match status" value="1"/>
</dbReference>
<comment type="caution">
    <text evidence="6">The sequence shown here is derived from an EMBL/GenBank/DDBJ whole genome shotgun (WGS) entry which is preliminary data.</text>
</comment>
<dbReference type="InterPro" id="IPR044494">
    <property type="entry name" value="AKR3C2/3"/>
</dbReference>
<dbReference type="InterPro" id="IPR018170">
    <property type="entry name" value="Aldo/ket_reductase_CS"/>
</dbReference>